<dbReference type="InterPro" id="IPR035919">
    <property type="entry name" value="EAL_sf"/>
</dbReference>
<reference evidence="3" key="2">
    <citation type="submission" date="2013-06" db="EMBL/GenBank/DDBJ databases">
        <title>Draft genome sequence of Clostridium hylemonae (DSM 15053).</title>
        <authorList>
            <person name="Sudarsanam P."/>
            <person name="Ley R."/>
            <person name="Guruge J."/>
            <person name="Turnbaugh P.J."/>
            <person name="Mahowald M."/>
            <person name="Liep D."/>
            <person name="Gordon J."/>
        </authorList>
    </citation>
    <scope>NUCLEOTIDE SEQUENCE</scope>
    <source>
        <strain evidence="3">DSM 15053</strain>
    </source>
</reference>
<proteinExistence type="predicted"/>
<dbReference type="PANTHER" id="PTHR33121">
    <property type="entry name" value="CYCLIC DI-GMP PHOSPHODIESTERASE PDEF"/>
    <property type="match status" value="1"/>
</dbReference>
<dbReference type="CDD" id="cd01948">
    <property type="entry name" value="EAL"/>
    <property type="match status" value="1"/>
</dbReference>
<evidence type="ECO:0000259" key="1">
    <source>
        <dbReference type="PROSITE" id="PS50883"/>
    </source>
</evidence>
<dbReference type="NCBIfam" id="TIGR00254">
    <property type="entry name" value="GGDEF"/>
    <property type="match status" value="1"/>
</dbReference>
<dbReference type="Pfam" id="PF00990">
    <property type="entry name" value="GGDEF"/>
    <property type="match status" value="1"/>
</dbReference>
<dbReference type="Pfam" id="PF00563">
    <property type="entry name" value="EAL"/>
    <property type="match status" value="1"/>
</dbReference>
<dbReference type="InterPro" id="IPR001633">
    <property type="entry name" value="EAL_dom"/>
</dbReference>
<comment type="caution">
    <text evidence="3">The sequence shown here is derived from an EMBL/GenBank/DDBJ whole genome shotgun (WGS) entry which is preliminary data.</text>
</comment>
<dbReference type="SMART" id="SM00267">
    <property type="entry name" value="GGDEF"/>
    <property type="match status" value="1"/>
</dbReference>
<dbReference type="PROSITE" id="PS50883">
    <property type="entry name" value="EAL"/>
    <property type="match status" value="1"/>
</dbReference>
<organism evidence="3 4">
    <name type="scientific">[Clostridium] hylemonae DSM 15053</name>
    <dbReference type="NCBI Taxonomy" id="553973"/>
    <lineage>
        <taxon>Bacteria</taxon>
        <taxon>Bacillati</taxon>
        <taxon>Bacillota</taxon>
        <taxon>Clostridia</taxon>
        <taxon>Lachnospirales</taxon>
        <taxon>Lachnospiraceae</taxon>
    </lineage>
</organism>
<dbReference type="OrthoDB" id="9813903at2"/>
<feature type="domain" description="GGDEF" evidence="2">
    <location>
        <begin position="583"/>
        <end position="718"/>
    </location>
</feature>
<dbReference type="InterPro" id="IPR043128">
    <property type="entry name" value="Rev_trsase/Diguanyl_cyclase"/>
</dbReference>
<dbReference type="Gene3D" id="3.30.450.20">
    <property type="entry name" value="PAS domain"/>
    <property type="match status" value="1"/>
</dbReference>
<dbReference type="AlphaFoldDB" id="C0BX39"/>
<dbReference type="PROSITE" id="PS50887">
    <property type="entry name" value="GGDEF"/>
    <property type="match status" value="1"/>
</dbReference>
<dbReference type="CDD" id="cd01949">
    <property type="entry name" value="GGDEF"/>
    <property type="match status" value="1"/>
</dbReference>
<dbReference type="SUPFAM" id="SSF55073">
    <property type="entry name" value="Nucleotide cyclase"/>
    <property type="match status" value="1"/>
</dbReference>
<sequence>MMNIKRISIRKKLLAVMLLVVMLQGILCFSALTFNGGFEYLKKSVCTSFSNTTLARKNAIENLMFNKWSNLEEYQEKVQASVSAKLAEEGKDLSDLALDKELNNGLLLDVTEDMIDMLRYNSTTEVYIVLGGYGDRDAQEHCGLLIRNLDQGTNANSKGFLLETGSSEISKKYGIPMDSYWSSRFVFRDMADRTWYDKPAAAGEKYTDKSGSELGYWSGFFRWSPEDIKVMSYSVPLVKDGTVYGVMGITVSEDYLESMLSPQELDAGNTGSFVLARTTDGKSYESIFSTGIVAKELAADDNKITFKNEPANGKVYQLEDAEGNYGNVQNIDMYRRTSPFSREKWAVIGVLPDSTLFRSTDRLHMTVMVAFAASILLGVAGAVVGSYFFTRPIEQMVDEIRSKDVNEELKFKSSNVREIVALENAIASLNANVRQNASKVSQIIELVNLPLGVVEYQRDAEKVFCTKKVIKMFMMDKKYYSRGYLDRKYFEDYLSEAGLDVLLERSGEKDYQIAHTIQQRWVHLKSLADEDKTLITVLDITKDIYERQKIEYERDYDILTHLLNRRAFNRRMKQVLQEGSRLTLGAMIMWDLDNLKYVNDTYGHDYGDQYIQRAAIVFGGLARDGGIVGRISGDEFLAFVPECGSRERLLEKVEEIKRQLNNTRVVMPDGESIAVRASGGIAWYPDDGRSLDELRKYADFAMYDTKNSYKGEFKEFDKKAYEKDAFLLQGREQLNKLIEDEMVNYAFQPIVSTIDGSIFAYEALMRPMMENLSSPADVMRLAIAQSRLPDIEKLTFRRALEDYASQRDAFGDRKLFINSIPNQILSEELMYGLFERYQIGAGMLVVEMIESEQTDIGIMEDKIQMLKEFQAELAVDDFGAGYSSESTLLYMQPDYVKIDMSIVRDIHKDKDRQALAVSTLNYARPRGIKVIAEGVETAAEMETLISLGIDYLQGFYVARPDVTVRGIDGKVVKEIREMRKKAEDGGSHRL</sequence>
<dbReference type="Gene3D" id="3.30.70.270">
    <property type="match status" value="1"/>
</dbReference>
<dbReference type="GO" id="GO:0071111">
    <property type="term" value="F:cyclic-guanylate-specific phosphodiesterase activity"/>
    <property type="evidence" value="ECO:0007669"/>
    <property type="project" value="InterPro"/>
</dbReference>
<evidence type="ECO:0000313" key="3">
    <source>
        <dbReference type="EMBL" id="EEG75637.1"/>
    </source>
</evidence>
<dbReference type="InterPro" id="IPR029787">
    <property type="entry name" value="Nucleotide_cyclase"/>
</dbReference>
<reference evidence="3" key="1">
    <citation type="submission" date="2009-02" db="EMBL/GenBank/DDBJ databases">
        <authorList>
            <person name="Fulton L."/>
            <person name="Clifton S."/>
            <person name="Fulton B."/>
            <person name="Xu J."/>
            <person name="Minx P."/>
            <person name="Pepin K.H."/>
            <person name="Johnson M."/>
            <person name="Bhonagiri V."/>
            <person name="Nash W.E."/>
            <person name="Mardis E.R."/>
            <person name="Wilson R.K."/>
        </authorList>
    </citation>
    <scope>NUCLEOTIDE SEQUENCE [LARGE SCALE GENOMIC DNA]</scope>
    <source>
        <strain evidence="3">DSM 15053</strain>
    </source>
</reference>
<dbReference type="HOGENOM" id="CLU_011770_0_0_9"/>
<dbReference type="Gene3D" id="3.20.20.450">
    <property type="entry name" value="EAL domain"/>
    <property type="match status" value="1"/>
</dbReference>
<accession>C0BX39</accession>
<dbReference type="eggNOG" id="COG5001">
    <property type="taxonomic scope" value="Bacteria"/>
</dbReference>
<feature type="domain" description="EAL" evidence="1">
    <location>
        <begin position="727"/>
        <end position="974"/>
    </location>
</feature>
<dbReference type="InterPro" id="IPR000160">
    <property type="entry name" value="GGDEF_dom"/>
</dbReference>
<dbReference type="SUPFAM" id="SSF141868">
    <property type="entry name" value="EAL domain-like"/>
    <property type="match status" value="1"/>
</dbReference>
<dbReference type="InterPro" id="IPR050706">
    <property type="entry name" value="Cyclic-di-GMP_PDE-like"/>
</dbReference>
<evidence type="ECO:0000259" key="2">
    <source>
        <dbReference type="PROSITE" id="PS50887"/>
    </source>
</evidence>
<gene>
    <name evidence="3" type="ORF">CLOHYLEM_04373</name>
</gene>
<dbReference type="STRING" id="553973.CLOHYLEM_04373"/>
<dbReference type="EMBL" id="ABYI02000007">
    <property type="protein sequence ID" value="EEG75637.1"/>
    <property type="molecule type" value="Genomic_DNA"/>
</dbReference>
<name>C0BX39_9FIRM</name>
<dbReference type="PANTHER" id="PTHR33121:SF71">
    <property type="entry name" value="OXYGEN SENSOR PROTEIN DOSP"/>
    <property type="match status" value="1"/>
</dbReference>
<dbReference type="SMART" id="SM00052">
    <property type="entry name" value="EAL"/>
    <property type="match status" value="1"/>
</dbReference>
<evidence type="ECO:0000313" key="4">
    <source>
        <dbReference type="Proteomes" id="UP000004893"/>
    </source>
</evidence>
<keyword evidence="4" id="KW-1185">Reference proteome</keyword>
<dbReference type="RefSeq" id="WP_006441707.1">
    <property type="nucleotide sequence ID" value="NZ_CP036524.1"/>
</dbReference>
<dbReference type="Proteomes" id="UP000004893">
    <property type="component" value="Unassembled WGS sequence"/>
</dbReference>
<protein>
    <submittedName>
        <fullName evidence="3">Diguanylate cyclase (GGDEF) domain protein</fullName>
    </submittedName>
</protein>